<name>A0A2N1MWY4_9GLOM</name>
<reference evidence="1 2" key="1">
    <citation type="submission" date="2016-04" db="EMBL/GenBank/DDBJ databases">
        <title>Genome analyses suggest a sexual origin of heterokaryosis in a supposedly ancient asexual fungus.</title>
        <authorList>
            <person name="Ropars J."/>
            <person name="Sedzielewska K."/>
            <person name="Noel J."/>
            <person name="Charron P."/>
            <person name="Farinelli L."/>
            <person name="Marton T."/>
            <person name="Kruger M."/>
            <person name="Pelin A."/>
            <person name="Brachmann A."/>
            <person name="Corradi N."/>
        </authorList>
    </citation>
    <scope>NUCLEOTIDE SEQUENCE [LARGE SCALE GENOMIC DNA]</scope>
    <source>
        <strain evidence="1 2">C2</strain>
    </source>
</reference>
<organism evidence="1 2">
    <name type="scientific">Rhizophagus irregularis</name>
    <dbReference type="NCBI Taxonomy" id="588596"/>
    <lineage>
        <taxon>Eukaryota</taxon>
        <taxon>Fungi</taxon>
        <taxon>Fungi incertae sedis</taxon>
        <taxon>Mucoromycota</taxon>
        <taxon>Glomeromycotina</taxon>
        <taxon>Glomeromycetes</taxon>
        <taxon>Glomerales</taxon>
        <taxon>Glomeraceae</taxon>
        <taxon>Rhizophagus</taxon>
    </lineage>
</organism>
<evidence type="ECO:0000313" key="1">
    <source>
        <dbReference type="EMBL" id="PKK66174.1"/>
    </source>
</evidence>
<accession>A0A2N1MWY4</accession>
<dbReference type="EMBL" id="LLXL01001133">
    <property type="protein sequence ID" value="PKK66174.1"/>
    <property type="molecule type" value="Genomic_DNA"/>
</dbReference>
<sequence length="65" mass="7528">MKGNAIETDITTLNSAEIQKSVGNEIDEKNWDRLFSKRKSGRMEGLDVDFWFLDTWELGGKEFVM</sequence>
<gene>
    <name evidence="1" type="ORF">RhiirC2_785138</name>
</gene>
<protein>
    <submittedName>
        <fullName evidence="1">Uncharacterized protein</fullName>
    </submittedName>
</protein>
<dbReference type="AlphaFoldDB" id="A0A2N1MWY4"/>
<proteinExistence type="predicted"/>
<dbReference type="Proteomes" id="UP000233469">
    <property type="component" value="Unassembled WGS sequence"/>
</dbReference>
<evidence type="ECO:0000313" key="2">
    <source>
        <dbReference type="Proteomes" id="UP000233469"/>
    </source>
</evidence>
<reference evidence="1 2" key="2">
    <citation type="submission" date="2017-10" db="EMBL/GenBank/DDBJ databases">
        <title>Extensive intraspecific genome diversity in a model arbuscular mycorrhizal fungus.</title>
        <authorList>
            <person name="Chen E.C.H."/>
            <person name="Morin E."/>
            <person name="Baudet D."/>
            <person name="Noel J."/>
            <person name="Ndikumana S."/>
            <person name="Charron P."/>
            <person name="St-Onge C."/>
            <person name="Giorgi J."/>
            <person name="Grigoriev I.V."/>
            <person name="Roux C."/>
            <person name="Martin F.M."/>
            <person name="Corradi N."/>
        </authorList>
    </citation>
    <scope>NUCLEOTIDE SEQUENCE [LARGE SCALE GENOMIC DNA]</scope>
    <source>
        <strain evidence="1 2">C2</strain>
    </source>
</reference>
<comment type="caution">
    <text evidence="1">The sequence shown here is derived from an EMBL/GenBank/DDBJ whole genome shotgun (WGS) entry which is preliminary data.</text>
</comment>